<dbReference type="Proteomes" id="UP000291116">
    <property type="component" value="Unassembled WGS sequence"/>
</dbReference>
<feature type="compositionally biased region" description="Basic and acidic residues" evidence="1">
    <location>
        <begin position="435"/>
        <end position="449"/>
    </location>
</feature>
<organism evidence="2 3">
    <name type="scientific">Pseudo-nitzschia multistriata</name>
    <dbReference type="NCBI Taxonomy" id="183589"/>
    <lineage>
        <taxon>Eukaryota</taxon>
        <taxon>Sar</taxon>
        <taxon>Stramenopiles</taxon>
        <taxon>Ochrophyta</taxon>
        <taxon>Bacillariophyta</taxon>
        <taxon>Bacillariophyceae</taxon>
        <taxon>Bacillariophycidae</taxon>
        <taxon>Bacillariales</taxon>
        <taxon>Bacillariaceae</taxon>
        <taxon>Pseudo-nitzschia</taxon>
    </lineage>
</organism>
<feature type="region of interest" description="Disordered" evidence="1">
    <location>
        <begin position="143"/>
        <end position="181"/>
    </location>
</feature>
<feature type="region of interest" description="Disordered" evidence="1">
    <location>
        <begin position="1"/>
        <end position="37"/>
    </location>
</feature>
<dbReference type="OrthoDB" id="42532at2759"/>
<feature type="compositionally biased region" description="Low complexity" evidence="1">
    <location>
        <begin position="456"/>
        <end position="470"/>
    </location>
</feature>
<feature type="region of interest" description="Disordered" evidence="1">
    <location>
        <begin position="242"/>
        <end position="262"/>
    </location>
</feature>
<proteinExistence type="predicted"/>
<sequence length="603" mass="63193">MASESGSFLATTADDPAVVPDASTDDGATAPERSSVQPLVGMTAAAALAQPVATAHAELENHLHQSIGDGHAGVNDIDDDDDDDAPQDQLPASSVSSASCNGGNASMLDEYGDATTLASTADSSHDNNIAICQQISLGENTRALADGDGQGMPATPPEASAPPAHRRSNSHGGETGGTNRKKRLCRFPGCTRVIKSQGHCQRHGAKAKRCKVEGCEKQAQGTHNGMCKRHWRAVHFPHQVAAKAEAERKKQEDEKPPPAVGESVYDTVLPASIAYRPSSISVVAAEKNANHAAAMVLAKANGEASPGGALAAVAANANAAAAKTEGLSGPGATETGASEAGNSNIVSTMPLVTFLRDGALHKPVGWHRQAERRARGMFECPSLGCQLEPWEKQLALVEILLLSGGTPHANFRDLAHAWGRERGFHQAVASSVCTRRGEVERKKRSDAGRRGGAAAGGSSSKASAAGTSAAVPHRKRAKYNTKQQPQQQRQPQPQQLQLQQPRHQYQQQVPQIQLLQQQQQQPLPPHPTTTPMVLPLQQQQQQPLQHQTLLSEMTPSPVSTMAASAPNPALLPANNNLPAVAMATANNGVGGVVTMRGNVGDSS</sequence>
<dbReference type="AlphaFoldDB" id="A0A448Z2L7"/>
<evidence type="ECO:0000256" key="1">
    <source>
        <dbReference type="SAM" id="MobiDB-lite"/>
    </source>
</evidence>
<feature type="compositionally biased region" description="Basic and acidic residues" evidence="1">
    <location>
        <begin position="244"/>
        <end position="256"/>
    </location>
</feature>
<feature type="compositionally biased region" description="Low complexity" evidence="1">
    <location>
        <begin position="483"/>
        <end position="509"/>
    </location>
</feature>
<feature type="compositionally biased region" description="Polar residues" evidence="1">
    <location>
        <begin position="90"/>
        <end position="101"/>
    </location>
</feature>
<reference evidence="2 3" key="1">
    <citation type="submission" date="2019-01" db="EMBL/GenBank/DDBJ databases">
        <authorList>
            <person name="Ferrante I. M."/>
        </authorList>
    </citation>
    <scope>NUCLEOTIDE SEQUENCE [LARGE SCALE GENOMIC DNA]</scope>
    <source>
        <strain evidence="2 3">B856</strain>
    </source>
</reference>
<gene>
    <name evidence="2" type="ORF">PSNMU_V1.4_AUG-EV-PASAV3_0029200</name>
</gene>
<keyword evidence="3" id="KW-1185">Reference proteome</keyword>
<accession>A0A448Z2L7</accession>
<feature type="region of interest" description="Disordered" evidence="1">
    <location>
        <begin position="433"/>
        <end position="509"/>
    </location>
</feature>
<evidence type="ECO:0000313" key="3">
    <source>
        <dbReference type="Proteomes" id="UP000291116"/>
    </source>
</evidence>
<evidence type="ECO:0000313" key="2">
    <source>
        <dbReference type="EMBL" id="VEU36244.1"/>
    </source>
</evidence>
<feature type="region of interest" description="Disordered" evidence="1">
    <location>
        <begin position="57"/>
        <end position="101"/>
    </location>
</feature>
<dbReference type="EMBL" id="CAACVS010000082">
    <property type="protein sequence ID" value="VEU36244.1"/>
    <property type="molecule type" value="Genomic_DNA"/>
</dbReference>
<feature type="compositionally biased region" description="Polar residues" evidence="1">
    <location>
        <begin position="1"/>
        <end position="10"/>
    </location>
</feature>
<protein>
    <submittedName>
        <fullName evidence="2">Uncharacterized protein</fullName>
    </submittedName>
</protein>
<name>A0A448Z2L7_9STRA</name>
<feature type="compositionally biased region" description="Acidic residues" evidence="1">
    <location>
        <begin position="76"/>
        <end position="86"/>
    </location>
</feature>